<dbReference type="InterPro" id="IPR011008">
    <property type="entry name" value="Dimeric_a/b-barrel"/>
</dbReference>
<organism evidence="3 5">
    <name type="scientific">Myxococcus xanthus (strain DK1622)</name>
    <dbReference type="NCBI Taxonomy" id="246197"/>
    <lineage>
        <taxon>Bacteria</taxon>
        <taxon>Pseudomonadati</taxon>
        <taxon>Myxococcota</taxon>
        <taxon>Myxococcia</taxon>
        <taxon>Myxococcales</taxon>
        <taxon>Cystobacterineae</taxon>
        <taxon>Myxococcaceae</taxon>
        <taxon>Myxococcus</taxon>
    </lineage>
</organism>
<proteinExistence type="inferred from homology"/>
<sequence length="125" mass="13906">MRHGPMKYLLMIYENEKAAEAMSEADVQRVMGEYGTFEVAIQQSGHFISGEELEPTTAATTVRIRDGKRLTTDGPFAETREQLGGFFLVEARDLDEAIGIASRIPSARSGSIEVRPVREFARPQD</sequence>
<dbReference type="STRING" id="246197.MXAN_0680"/>
<evidence type="ECO:0000313" key="3">
    <source>
        <dbReference type="EMBL" id="ABF89037.1"/>
    </source>
</evidence>
<dbReference type="EMBL" id="MN731368">
    <property type="protein sequence ID" value="QLH55582.1"/>
    <property type="molecule type" value="Genomic_DNA"/>
</dbReference>
<accession>Q1DEH5</accession>
<dbReference type="PANTHER" id="PTHR35174:SF3">
    <property type="entry name" value="BLL7171 PROTEIN"/>
    <property type="match status" value="1"/>
</dbReference>
<dbReference type="InterPro" id="IPR005545">
    <property type="entry name" value="YCII"/>
</dbReference>
<dbReference type="HOGENOM" id="CLU_130902_2_1_7"/>
<feature type="domain" description="YCII-related" evidence="2">
    <location>
        <begin position="6"/>
        <end position="120"/>
    </location>
</feature>
<comment type="similarity">
    <text evidence="1">Belongs to the YciI family.</text>
</comment>
<dbReference type="Pfam" id="PF03795">
    <property type="entry name" value="YCII"/>
    <property type="match status" value="1"/>
</dbReference>
<dbReference type="SUPFAM" id="SSF54909">
    <property type="entry name" value="Dimeric alpha+beta barrel"/>
    <property type="match status" value="1"/>
</dbReference>
<evidence type="ECO:0000313" key="4">
    <source>
        <dbReference type="EMBL" id="QLH55582.1"/>
    </source>
</evidence>
<dbReference type="eggNOG" id="COG3795">
    <property type="taxonomic scope" value="Bacteria"/>
</dbReference>
<evidence type="ECO:0000256" key="1">
    <source>
        <dbReference type="ARBA" id="ARBA00007689"/>
    </source>
</evidence>
<name>Q1DEH5_MYXXD</name>
<reference evidence="3 5" key="1">
    <citation type="journal article" date="2006" name="Proc. Natl. Acad. Sci. U.S.A.">
        <title>Evolution of sensory complexity recorded in a myxobacterial genome.</title>
        <authorList>
            <person name="Goldman B.S."/>
            <person name="Nierman W.C."/>
            <person name="Kaiser D."/>
            <person name="Slater S.C."/>
            <person name="Durkin A.S."/>
            <person name="Eisen J.A."/>
            <person name="Ronning C.M."/>
            <person name="Barbazuk W.B."/>
            <person name="Blanchard M."/>
            <person name="Field C."/>
            <person name="Halling C."/>
            <person name="Hinkle G."/>
            <person name="Iartchuk O."/>
            <person name="Kim H.S."/>
            <person name="Mackenzie C."/>
            <person name="Madupu R."/>
            <person name="Miller N."/>
            <person name="Shvartsbeyn A."/>
            <person name="Sullivan S.A."/>
            <person name="Vaudin M."/>
            <person name="Wiegand R."/>
            <person name="Kaplan H.B."/>
        </authorList>
    </citation>
    <scope>NUCLEOTIDE SEQUENCE [LARGE SCALE GENOMIC DNA]</scope>
    <source>
        <strain evidence="3">DK 1622</strain>
        <strain evidence="5">DK1622</strain>
    </source>
</reference>
<dbReference type="OrthoDB" id="9807535at2"/>
<reference evidence="4" key="2">
    <citation type="journal article" date="2020" name="ACS Chem. Biol.">
        <title>Biosynthesis of cittilins, unusual ribosomally synthesized and post-translationally modified peptides from Myxococcus xanthus.</title>
        <authorList>
            <person name="Hug J.J."/>
            <person name="Dastbaz J."/>
            <person name="Adam S."/>
            <person name="Revermann O."/>
            <person name="Koehnke J."/>
            <person name="Krug D."/>
            <person name="Muller R."/>
        </authorList>
    </citation>
    <scope>NUCLEOTIDE SEQUENCE</scope>
    <source>
        <strain evidence="4">DK 1622</strain>
    </source>
</reference>
<dbReference type="EMBL" id="CP000113">
    <property type="protein sequence ID" value="ABF89037.1"/>
    <property type="molecule type" value="Genomic_DNA"/>
</dbReference>
<dbReference type="EnsemblBacteria" id="ABF89037">
    <property type="protein sequence ID" value="ABF89037"/>
    <property type="gene ID" value="MXAN_0680"/>
</dbReference>
<dbReference type="Proteomes" id="UP000002402">
    <property type="component" value="Chromosome"/>
</dbReference>
<dbReference type="KEGG" id="mxa:MXAN_0680"/>
<protein>
    <submittedName>
        <fullName evidence="3">DGPF domain protein</fullName>
    </submittedName>
</protein>
<dbReference type="Gene3D" id="3.30.70.1060">
    <property type="entry name" value="Dimeric alpha+beta barrel"/>
    <property type="match status" value="1"/>
</dbReference>
<dbReference type="AlphaFoldDB" id="Q1DEH5"/>
<dbReference type="PANTHER" id="PTHR35174">
    <property type="entry name" value="BLL7171 PROTEIN-RELATED"/>
    <property type="match status" value="1"/>
</dbReference>
<keyword evidence="5" id="KW-1185">Reference proteome</keyword>
<evidence type="ECO:0000259" key="2">
    <source>
        <dbReference type="Pfam" id="PF03795"/>
    </source>
</evidence>
<evidence type="ECO:0000313" key="5">
    <source>
        <dbReference type="Proteomes" id="UP000002402"/>
    </source>
</evidence>
<gene>
    <name evidence="3" type="ordered locus">MXAN_0680</name>
</gene>